<evidence type="ECO:0000259" key="7">
    <source>
        <dbReference type="PROSITE" id="PS50071"/>
    </source>
</evidence>
<proteinExistence type="predicted"/>
<dbReference type="GO" id="GO:0000981">
    <property type="term" value="F:DNA-binding transcription factor activity, RNA polymerase II-specific"/>
    <property type="evidence" value="ECO:0007669"/>
    <property type="project" value="InterPro"/>
</dbReference>
<accession>A0A0C3AZ23</accession>
<dbReference type="AlphaFoldDB" id="A0A0C3AZ23"/>
<protein>
    <recommendedName>
        <fullName evidence="7">Homeobox domain-containing protein</fullName>
    </recommendedName>
</protein>
<dbReference type="InterPro" id="IPR001356">
    <property type="entry name" value="HD"/>
</dbReference>
<dbReference type="CDD" id="cd00086">
    <property type="entry name" value="homeodomain"/>
    <property type="match status" value="1"/>
</dbReference>
<dbReference type="HOGENOM" id="CLU_317121_0_0_1"/>
<feature type="DNA-binding region" description="Homeobox" evidence="4">
    <location>
        <begin position="569"/>
        <end position="628"/>
    </location>
</feature>
<keyword evidence="2 4" id="KW-0371">Homeobox</keyword>
<keyword evidence="3 4" id="KW-0539">Nucleus</keyword>
<keyword evidence="9" id="KW-1185">Reference proteome</keyword>
<dbReference type="EMBL" id="KN822005">
    <property type="protein sequence ID" value="KIM70237.1"/>
    <property type="molecule type" value="Genomic_DNA"/>
</dbReference>
<dbReference type="InParanoid" id="A0A0C3AZ23"/>
<dbReference type="Proteomes" id="UP000053989">
    <property type="component" value="Unassembled WGS sequence"/>
</dbReference>
<dbReference type="Pfam" id="PF00046">
    <property type="entry name" value="Homeodomain"/>
    <property type="match status" value="1"/>
</dbReference>
<evidence type="ECO:0000313" key="8">
    <source>
        <dbReference type="EMBL" id="KIM70237.1"/>
    </source>
</evidence>
<dbReference type="InterPro" id="IPR009057">
    <property type="entry name" value="Homeodomain-like_sf"/>
</dbReference>
<feature type="compositionally biased region" description="Polar residues" evidence="6">
    <location>
        <begin position="677"/>
        <end position="706"/>
    </location>
</feature>
<reference evidence="8 9" key="1">
    <citation type="submission" date="2014-04" db="EMBL/GenBank/DDBJ databases">
        <authorList>
            <consortium name="DOE Joint Genome Institute"/>
            <person name="Kuo A."/>
            <person name="Kohler A."/>
            <person name="Nagy L.G."/>
            <person name="Floudas D."/>
            <person name="Copeland A."/>
            <person name="Barry K.W."/>
            <person name="Cichocki N."/>
            <person name="Veneault-Fourrey C."/>
            <person name="LaButti K."/>
            <person name="Lindquist E.A."/>
            <person name="Lipzen A."/>
            <person name="Lundell T."/>
            <person name="Morin E."/>
            <person name="Murat C."/>
            <person name="Sun H."/>
            <person name="Tunlid A."/>
            <person name="Henrissat B."/>
            <person name="Grigoriev I.V."/>
            <person name="Hibbett D.S."/>
            <person name="Martin F."/>
            <person name="Nordberg H.P."/>
            <person name="Cantor M.N."/>
            <person name="Hua S.X."/>
        </authorList>
    </citation>
    <scope>NUCLEOTIDE SEQUENCE [LARGE SCALE GENOMIC DNA]</scope>
    <source>
        <strain evidence="8 9">Foug A</strain>
    </source>
</reference>
<dbReference type="SUPFAM" id="SSF81383">
    <property type="entry name" value="F-box domain"/>
    <property type="match status" value="1"/>
</dbReference>
<feature type="region of interest" description="Disordered" evidence="6">
    <location>
        <begin position="753"/>
        <end position="802"/>
    </location>
</feature>
<evidence type="ECO:0000256" key="3">
    <source>
        <dbReference type="ARBA" id="ARBA00023242"/>
    </source>
</evidence>
<feature type="domain" description="Homeobox" evidence="7">
    <location>
        <begin position="567"/>
        <end position="627"/>
    </location>
</feature>
<comment type="subcellular location">
    <subcellularLocation>
        <location evidence="4 5">Nucleus</location>
    </subcellularLocation>
</comment>
<evidence type="ECO:0000256" key="4">
    <source>
        <dbReference type="PROSITE-ProRule" id="PRU00108"/>
    </source>
</evidence>
<dbReference type="Gene3D" id="1.10.10.60">
    <property type="entry name" value="Homeodomain-like"/>
    <property type="match status" value="1"/>
</dbReference>
<dbReference type="SUPFAM" id="SSF46689">
    <property type="entry name" value="Homeodomain-like"/>
    <property type="match status" value="1"/>
</dbReference>
<sequence>MDPGPMKPPAQPPAPISAPGLPLPGTPQYAILQVQVQRETLASYPEPTHENKGTPIDATQINLAQEIRIGEELIKNLDPRVDPSVVLRTVRLKFCKVWMYWHSFRLHDLPPEIITNIFRLVVWSTGHPTEGVRQRLWLTWVCRSWRALAISDATLWNAIWFRDPPPYERSLEWFRRAGSARIDIRLNERDPQWGQNEDQHKFTAEQMSDLLDKLFVKLPQIRMLVIIVDNWPPAITVLRKLQAAGNAGIPINIERIEIHRVGKPYVWLGPGFESDGHRDPPVLNGGQTRLLNHLCLAGVHIDWNDTPLRNLTVLDLRCMPIEASPTLARFREILLECPMLNRLALDGSGPQPIEKTADHVPIDLMHLKALILGSFSLPYACFVVSQFNAPHLLDLTLMALNTDDYVPLIRLLTPKFKAVRLLTLYNVQVEVTLQGRTEVVRWFQSMPDLAYARIAQLRPNILKLLCEDPTRYRGVLGNDTYSGHVLCPKLKTLEVQAIPYQVIVDLCRRRRGMGVPITKIYLNSPWSSTLDRTAVMALHSVAPVYVAPVGTNTTEENELLDRAAAAEGSNVARRRNTPAQLNGLQELFQMTPHPSREQRQHLAEELGLELKSVTNWFQNRRQKTRRKFRTVKENTTLNHRAARSSPGRSRNSHKATSKIQLLRAVSLDKIAELSERPTQTCTTVPRTPFTPSTPNVRRQPCTSLGTTDLWKYMPSSPPLPQSSPAREKARLSALPEQAKTFRSLEWACLNARRSDRNDDREDLSSPDTDGGSVFDSSVPTDSKETTSFLGEDDSAIGLNPRTRSEDVEAAIILLGIKARS</sequence>
<feature type="compositionally biased region" description="Polar residues" evidence="6">
    <location>
        <begin position="774"/>
        <end position="788"/>
    </location>
</feature>
<dbReference type="GO" id="GO:0005634">
    <property type="term" value="C:nucleus"/>
    <property type="evidence" value="ECO:0007669"/>
    <property type="project" value="UniProtKB-SubCell"/>
</dbReference>
<feature type="region of interest" description="Disordered" evidence="6">
    <location>
        <begin position="636"/>
        <end position="656"/>
    </location>
</feature>
<gene>
    <name evidence="8" type="ORF">SCLCIDRAFT_6487</name>
</gene>
<reference evidence="9" key="2">
    <citation type="submission" date="2015-01" db="EMBL/GenBank/DDBJ databases">
        <title>Evolutionary Origins and Diversification of the Mycorrhizal Mutualists.</title>
        <authorList>
            <consortium name="DOE Joint Genome Institute"/>
            <consortium name="Mycorrhizal Genomics Consortium"/>
            <person name="Kohler A."/>
            <person name="Kuo A."/>
            <person name="Nagy L.G."/>
            <person name="Floudas D."/>
            <person name="Copeland A."/>
            <person name="Barry K.W."/>
            <person name="Cichocki N."/>
            <person name="Veneault-Fourrey C."/>
            <person name="LaButti K."/>
            <person name="Lindquist E.A."/>
            <person name="Lipzen A."/>
            <person name="Lundell T."/>
            <person name="Morin E."/>
            <person name="Murat C."/>
            <person name="Riley R."/>
            <person name="Ohm R."/>
            <person name="Sun H."/>
            <person name="Tunlid A."/>
            <person name="Henrissat B."/>
            <person name="Grigoriev I.V."/>
            <person name="Hibbett D.S."/>
            <person name="Martin F."/>
        </authorList>
    </citation>
    <scope>NUCLEOTIDE SEQUENCE [LARGE SCALE GENOMIC DNA]</scope>
    <source>
        <strain evidence="9">Foug A</strain>
    </source>
</reference>
<feature type="region of interest" description="Disordered" evidence="6">
    <location>
        <begin position="677"/>
        <end position="733"/>
    </location>
</feature>
<dbReference type="PROSITE" id="PS50071">
    <property type="entry name" value="HOMEOBOX_2"/>
    <property type="match status" value="1"/>
</dbReference>
<dbReference type="SMART" id="SM00389">
    <property type="entry name" value="HOX"/>
    <property type="match status" value="1"/>
</dbReference>
<dbReference type="PANTHER" id="PTHR24327:SF41">
    <property type="entry name" value="BRAIN-SPECIFIC HOMEOBOX PROTEIN"/>
    <property type="match status" value="1"/>
</dbReference>
<evidence type="ECO:0000256" key="5">
    <source>
        <dbReference type="RuleBase" id="RU000682"/>
    </source>
</evidence>
<dbReference type="OrthoDB" id="3226575at2759"/>
<dbReference type="PROSITE" id="PS00027">
    <property type="entry name" value="HOMEOBOX_1"/>
    <property type="match status" value="1"/>
</dbReference>
<evidence type="ECO:0000256" key="2">
    <source>
        <dbReference type="ARBA" id="ARBA00023155"/>
    </source>
</evidence>
<dbReference type="InterPro" id="IPR036047">
    <property type="entry name" value="F-box-like_dom_sf"/>
</dbReference>
<feature type="compositionally biased region" description="Basic and acidic residues" evidence="6">
    <location>
        <begin position="753"/>
        <end position="763"/>
    </location>
</feature>
<dbReference type="PANTHER" id="PTHR24327">
    <property type="entry name" value="HOMEOBOX PROTEIN"/>
    <property type="match status" value="1"/>
</dbReference>
<evidence type="ECO:0000256" key="6">
    <source>
        <dbReference type="SAM" id="MobiDB-lite"/>
    </source>
</evidence>
<dbReference type="GO" id="GO:0000978">
    <property type="term" value="F:RNA polymerase II cis-regulatory region sequence-specific DNA binding"/>
    <property type="evidence" value="ECO:0007669"/>
    <property type="project" value="TreeGrafter"/>
</dbReference>
<dbReference type="STRING" id="1036808.A0A0C3AZ23"/>
<dbReference type="InterPro" id="IPR017970">
    <property type="entry name" value="Homeobox_CS"/>
</dbReference>
<evidence type="ECO:0000313" key="9">
    <source>
        <dbReference type="Proteomes" id="UP000053989"/>
    </source>
</evidence>
<organism evidence="8 9">
    <name type="scientific">Scleroderma citrinum Foug A</name>
    <dbReference type="NCBI Taxonomy" id="1036808"/>
    <lineage>
        <taxon>Eukaryota</taxon>
        <taxon>Fungi</taxon>
        <taxon>Dikarya</taxon>
        <taxon>Basidiomycota</taxon>
        <taxon>Agaricomycotina</taxon>
        <taxon>Agaricomycetes</taxon>
        <taxon>Agaricomycetidae</taxon>
        <taxon>Boletales</taxon>
        <taxon>Sclerodermatineae</taxon>
        <taxon>Sclerodermataceae</taxon>
        <taxon>Scleroderma</taxon>
    </lineage>
</organism>
<evidence type="ECO:0000256" key="1">
    <source>
        <dbReference type="ARBA" id="ARBA00023125"/>
    </source>
</evidence>
<dbReference type="InterPro" id="IPR050460">
    <property type="entry name" value="Distal-less_Homeobox_TF"/>
</dbReference>
<feature type="region of interest" description="Disordered" evidence="6">
    <location>
        <begin position="1"/>
        <end position="20"/>
    </location>
</feature>
<keyword evidence="1 4" id="KW-0238">DNA-binding</keyword>
<dbReference type="Gene3D" id="1.20.1280.50">
    <property type="match status" value="1"/>
</dbReference>
<name>A0A0C3AZ23_9AGAM</name>